<dbReference type="EMBL" id="JAYMYR010000005">
    <property type="protein sequence ID" value="KAK7364768.1"/>
    <property type="molecule type" value="Genomic_DNA"/>
</dbReference>
<sequence>MPRTFRLMPRTSRLMFCFDIMVDVKLSACWFMLRTSILMLRTFRLMSRTSRLMSRTFRCLAFAYLFMQVFKCVNSCRPRASRLMLGLSSWLMQIFKCVGSRWSRASQLMLDLFILVDASLQVCRFTLL</sequence>
<dbReference type="AlphaFoldDB" id="A0AAN9N6C0"/>
<evidence type="ECO:0000313" key="2">
    <source>
        <dbReference type="Proteomes" id="UP001374584"/>
    </source>
</evidence>
<reference evidence="1 2" key="1">
    <citation type="submission" date="2024-01" db="EMBL/GenBank/DDBJ databases">
        <title>The genomes of 5 underutilized Papilionoideae crops provide insights into root nodulation and disease resistanc.</title>
        <authorList>
            <person name="Jiang F."/>
        </authorList>
    </citation>
    <scope>NUCLEOTIDE SEQUENCE [LARGE SCALE GENOMIC DNA]</scope>
    <source>
        <strain evidence="1">JINMINGXINNONG_FW02</strain>
        <tissue evidence="1">Leaves</tissue>
    </source>
</reference>
<dbReference type="Proteomes" id="UP001374584">
    <property type="component" value="Unassembled WGS sequence"/>
</dbReference>
<keyword evidence="2" id="KW-1185">Reference proteome</keyword>
<accession>A0AAN9N6C0</accession>
<comment type="caution">
    <text evidence="1">The sequence shown here is derived from an EMBL/GenBank/DDBJ whole genome shotgun (WGS) entry which is preliminary data.</text>
</comment>
<protein>
    <submittedName>
        <fullName evidence="1">Uncharacterized protein</fullName>
    </submittedName>
</protein>
<gene>
    <name evidence="1" type="ORF">VNO80_13510</name>
</gene>
<proteinExistence type="predicted"/>
<name>A0AAN9N6C0_PHACN</name>
<organism evidence="1 2">
    <name type="scientific">Phaseolus coccineus</name>
    <name type="common">Scarlet runner bean</name>
    <name type="synonym">Phaseolus multiflorus</name>
    <dbReference type="NCBI Taxonomy" id="3886"/>
    <lineage>
        <taxon>Eukaryota</taxon>
        <taxon>Viridiplantae</taxon>
        <taxon>Streptophyta</taxon>
        <taxon>Embryophyta</taxon>
        <taxon>Tracheophyta</taxon>
        <taxon>Spermatophyta</taxon>
        <taxon>Magnoliopsida</taxon>
        <taxon>eudicotyledons</taxon>
        <taxon>Gunneridae</taxon>
        <taxon>Pentapetalae</taxon>
        <taxon>rosids</taxon>
        <taxon>fabids</taxon>
        <taxon>Fabales</taxon>
        <taxon>Fabaceae</taxon>
        <taxon>Papilionoideae</taxon>
        <taxon>50 kb inversion clade</taxon>
        <taxon>NPAAA clade</taxon>
        <taxon>indigoferoid/millettioid clade</taxon>
        <taxon>Phaseoleae</taxon>
        <taxon>Phaseolus</taxon>
    </lineage>
</organism>
<evidence type="ECO:0000313" key="1">
    <source>
        <dbReference type="EMBL" id="KAK7364768.1"/>
    </source>
</evidence>